<dbReference type="AlphaFoldDB" id="A0AAD9FSH0"/>
<feature type="compositionally biased region" description="Basic and acidic residues" evidence="3">
    <location>
        <begin position="48"/>
        <end position="65"/>
    </location>
</feature>
<dbReference type="InterPro" id="IPR000504">
    <property type="entry name" value="RRM_dom"/>
</dbReference>
<gene>
    <name evidence="5" type="ORF">DB88DRAFT_483644</name>
</gene>
<sequence length="267" mass="30227">MSDPNDAWNNSAPAPGGDNYERSPRRERSPPPAPRNRSRSPGATRNGGGDERPGREPEQGNRGDNLHVSGLARSVTERMLDEIFSVHGKVYKAELMTDPHTKESRGFGFVKMNSPDDAEAAIAALHGTTIEGKTISVAHARRGRARTPTPGRYHGVKVDLGGPPRYGGGGYGGGYGGDRPYQPRSYDSRYSDRGPPPPRGYDDRRYDDRRYDDRRDYYDRRDYRPRYDDRGPPPADRDPYYRSHDRGGYERRDDRAPAPRYDERPRY</sequence>
<evidence type="ECO:0000256" key="3">
    <source>
        <dbReference type="SAM" id="MobiDB-lite"/>
    </source>
</evidence>
<feature type="region of interest" description="Disordered" evidence="3">
    <location>
        <begin position="1"/>
        <end position="70"/>
    </location>
</feature>
<dbReference type="Proteomes" id="UP001182556">
    <property type="component" value="Unassembled WGS sequence"/>
</dbReference>
<keyword evidence="6" id="KW-1185">Reference proteome</keyword>
<keyword evidence="1 2" id="KW-0694">RNA-binding</keyword>
<dbReference type="EMBL" id="JAODAN010000003">
    <property type="protein sequence ID" value="KAK1925345.1"/>
    <property type="molecule type" value="Genomic_DNA"/>
</dbReference>
<proteinExistence type="predicted"/>
<feature type="region of interest" description="Disordered" evidence="3">
    <location>
        <begin position="140"/>
        <end position="267"/>
    </location>
</feature>
<name>A0AAD9FSH0_PAPLA</name>
<evidence type="ECO:0000259" key="4">
    <source>
        <dbReference type="PROSITE" id="PS50102"/>
    </source>
</evidence>
<accession>A0AAD9FSH0</accession>
<dbReference type="InterPro" id="IPR012677">
    <property type="entry name" value="Nucleotide-bd_a/b_plait_sf"/>
</dbReference>
<dbReference type="InterPro" id="IPR052462">
    <property type="entry name" value="SLIRP/GR-RBP-like"/>
</dbReference>
<organism evidence="5 6">
    <name type="scientific">Papiliotrema laurentii</name>
    <name type="common">Cryptococcus laurentii</name>
    <dbReference type="NCBI Taxonomy" id="5418"/>
    <lineage>
        <taxon>Eukaryota</taxon>
        <taxon>Fungi</taxon>
        <taxon>Dikarya</taxon>
        <taxon>Basidiomycota</taxon>
        <taxon>Agaricomycotina</taxon>
        <taxon>Tremellomycetes</taxon>
        <taxon>Tremellales</taxon>
        <taxon>Rhynchogastremaceae</taxon>
        <taxon>Papiliotrema</taxon>
    </lineage>
</organism>
<dbReference type="InterPro" id="IPR035979">
    <property type="entry name" value="RBD_domain_sf"/>
</dbReference>
<evidence type="ECO:0000256" key="2">
    <source>
        <dbReference type="PROSITE-ProRule" id="PRU00176"/>
    </source>
</evidence>
<dbReference type="PANTHER" id="PTHR48027">
    <property type="entry name" value="HETEROGENEOUS NUCLEAR RIBONUCLEOPROTEIN 87F-RELATED"/>
    <property type="match status" value="1"/>
</dbReference>
<reference evidence="5" key="1">
    <citation type="submission" date="2023-02" db="EMBL/GenBank/DDBJ databases">
        <title>Identification and recombinant expression of a fungal hydrolase from Papiliotrema laurentii that hydrolyzes apple cutin and clears colloidal polyester polyurethane.</title>
        <authorList>
            <consortium name="DOE Joint Genome Institute"/>
            <person name="Roman V.A."/>
            <person name="Bojanowski C."/>
            <person name="Crable B.R."/>
            <person name="Wagner D.N."/>
            <person name="Hung C.S."/>
            <person name="Nadeau L.J."/>
            <person name="Schratz L."/>
            <person name="Haridas S."/>
            <person name="Pangilinan J."/>
            <person name="Lipzen A."/>
            <person name="Na H."/>
            <person name="Yan M."/>
            <person name="Ng V."/>
            <person name="Grigoriev I.V."/>
            <person name="Spatafora J.W."/>
            <person name="Barlow D."/>
            <person name="Biffinger J."/>
            <person name="Kelley-Loughnane N."/>
            <person name="Varaljay V.A."/>
            <person name="Crookes-Goodson W.J."/>
        </authorList>
    </citation>
    <scope>NUCLEOTIDE SEQUENCE</scope>
    <source>
        <strain evidence="5">5307AH</strain>
    </source>
</reference>
<dbReference type="Pfam" id="PF00076">
    <property type="entry name" value="RRM_1"/>
    <property type="match status" value="1"/>
</dbReference>
<dbReference type="PROSITE" id="PS50102">
    <property type="entry name" value="RRM"/>
    <property type="match status" value="1"/>
</dbReference>
<evidence type="ECO:0000256" key="1">
    <source>
        <dbReference type="ARBA" id="ARBA00022884"/>
    </source>
</evidence>
<feature type="compositionally biased region" description="Gly residues" evidence="3">
    <location>
        <begin position="164"/>
        <end position="177"/>
    </location>
</feature>
<comment type="caution">
    <text evidence="5">The sequence shown here is derived from an EMBL/GenBank/DDBJ whole genome shotgun (WGS) entry which is preliminary data.</text>
</comment>
<dbReference type="SUPFAM" id="SSF54928">
    <property type="entry name" value="RNA-binding domain, RBD"/>
    <property type="match status" value="1"/>
</dbReference>
<dbReference type="GO" id="GO:0003723">
    <property type="term" value="F:RNA binding"/>
    <property type="evidence" value="ECO:0007669"/>
    <property type="project" value="UniProtKB-UniRule"/>
</dbReference>
<feature type="domain" description="RRM" evidence="4">
    <location>
        <begin position="64"/>
        <end position="142"/>
    </location>
</feature>
<dbReference type="SMART" id="SM00360">
    <property type="entry name" value="RRM"/>
    <property type="match status" value="1"/>
</dbReference>
<feature type="compositionally biased region" description="Basic and acidic residues" evidence="3">
    <location>
        <begin position="19"/>
        <end position="29"/>
    </location>
</feature>
<evidence type="ECO:0000313" key="5">
    <source>
        <dbReference type="EMBL" id="KAK1925345.1"/>
    </source>
</evidence>
<dbReference type="Gene3D" id="3.30.70.330">
    <property type="match status" value="1"/>
</dbReference>
<protein>
    <recommendedName>
        <fullName evidence="4">RRM domain-containing protein</fullName>
    </recommendedName>
</protein>
<evidence type="ECO:0000313" key="6">
    <source>
        <dbReference type="Proteomes" id="UP001182556"/>
    </source>
</evidence>
<feature type="compositionally biased region" description="Basic and acidic residues" evidence="3">
    <location>
        <begin position="200"/>
        <end position="267"/>
    </location>
</feature>
<dbReference type="CDD" id="cd00590">
    <property type="entry name" value="RRM_SF"/>
    <property type="match status" value="1"/>
</dbReference>